<dbReference type="Pfam" id="PF14541">
    <property type="entry name" value="TAXi_C"/>
    <property type="match status" value="1"/>
</dbReference>
<reference evidence="2" key="1">
    <citation type="submission" date="2023-04" db="EMBL/GenBank/DDBJ databases">
        <authorList>
            <person name="Vijverberg K."/>
            <person name="Xiong W."/>
            <person name="Schranz E."/>
        </authorList>
    </citation>
    <scope>NUCLEOTIDE SEQUENCE</scope>
</reference>
<gene>
    <name evidence="2" type="ORF">LSALG_LOCUS35956</name>
</gene>
<dbReference type="Proteomes" id="UP001177003">
    <property type="component" value="Chromosome 8"/>
</dbReference>
<keyword evidence="3" id="KW-1185">Reference proteome</keyword>
<dbReference type="EMBL" id="OX465084">
    <property type="protein sequence ID" value="CAI9297122.1"/>
    <property type="molecule type" value="Genomic_DNA"/>
</dbReference>
<protein>
    <recommendedName>
        <fullName evidence="1">Xylanase inhibitor C-terminal domain-containing protein</fullName>
    </recommendedName>
</protein>
<evidence type="ECO:0000259" key="1">
    <source>
        <dbReference type="Pfam" id="PF14541"/>
    </source>
</evidence>
<accession>A0AA35ZSM9</accession>
<proteinExistence type="predicted"/>
<feature type="domain" description="Xylanase inhibitor C-terminal" evidence="1">
    <location>
        <begin position="105"/>
        <end position="186"/>
    </location>
</feature>
<dbReference type="InterPro" id="IPR032799">
    <property type="entry name" value="TAXi_C"/>
</dbReference>
<organism evidence="2 3">
    <name type="scientific">Lactuca saligna</name>
    <name type="common">Willowleaf lettuce</name>
    <dbReference type="NCBI Taxonomy" id="75948"/>
    <lineage>
        <taxon>Eukaryota</taxon>
        <taxon>Viridiplantae</taxon>
        <taxon>Streptophyta</taxon>
        <taxon>Embryophyta</taxon>
        <taxon>Tracheophyta</taxon>
        <taxon>Spermatophyta</taxon>
        <taxon>Magnoliopsida</taxon>
        <taxon>eudicotyledons</taxon>
        <taxon>Gunneridae</taxon>
        <taxon>Pentapetalae</taxon>
        <taxon>asterids</taxon>
        <taxon>campanulids</taxon>
        <taxon>Asterales</taxon>
        <taxon>Asteraceae</taxon>
        <taxon>Cichorioideae</taxon>
        <taxon>Cichorieae</taxon>
        <taxon>Lactucinae</taxon>
        <taxon>Lactuca</taxon>
    </lineage>
</organism>
<dbReference type="AlphaFoldDB" id="A0AA35ZSM9"/>
<dbReference type="SUPFAM" id="SSF50630">
    <property type="entry name" value="Acid proteases"/>
    <property type="match status" value="1"/>
</dbReference>
<sequence>MRFKTFPGMRYDQRSLLTETKIHQYSTLTCLFFLVQIQLILCGDWWWSSEVSGGDVGRLTKVLLEVMLVVDGEEGWRGREWRRGCSKSIANLKDVINGGSKLHSKNPVNCSPSDVCYLVSEVSSTWLWSAFLTIDLVMHSEDVCWKMSGANSMVRVTGEDEDEDLWCLGFVDSGENPRSYVVIGGHGFGGETRGRIKSSGPFQSQSLCGKRVIRLQF</sequence>
<evidence type="ECO:0000313" key="3">
    <source>
        <dbReference type="Proteomes" id="UP001177003"/>
    </source>
</evidence>
<evidence type="ECO:0000313" key="2">
    <source>
        <dbReference type="EMBL" id="CAI9297122.1"/>
    </source>
</evidence>
<name>A0AA35ZSM9_LACSI</name>
<dbReference type="Gene3D" id="2.40.70.10">
    <property type="entry name" value="Acid Proteases"/>
    <property type="match status" value="1"/>
</dbReference>
<dbReference type="InterPro" id="IPR021109">
    <property type="entry name" value="Peptidase_aspartic_dom_sf"/>
</dbReference>